<dbReference type="InterPro" id="IPR010225">
    <property type="entry name" value="HrpB"/>
</dbReference>
<gene>
    <name evidence="8" type="ORF">SAMN02745165_00188</name>
</gene>
<evidence type="ECO:0000256" key="2">
    <source>
        <dbReference type="ARBA" id="ARBA00022801"/>
    </source>
</evidence>
<dbReference type="CDD" id="cd18791">
    <property type="entry name" value="SF2_C_RHA"/>
    <property type="match status" value="1"/>
</dbReference>
<proteinExistence type="predicted"/>
<dbReference type="CDD" id="cd17990">
    <property type="entry name" value="DEXHc_HrpB"/>
    <property type="match status" value="1"/>
</dbReference>
<evidence type="ECO:0000256" key="5">
    <source>
        <dbReference type="SAM" id="MobiDB-lite"/>
    </source>
</evidence>
<dbReference type="RefSeq" id="WP_072904869.1">
    <property type="nucleotide sequence ID" value="NZ_FQZT01000001.1"/>
</dbReference>
<evidence type="ECO:0000256" key="1">
    <source>
        <dbReference type="ARBA" id="ARBA00022741"/>
    </source>
</evidence>
<keyword evidence="9" id="KW-1185">Reference proteome</keyword>
<dbReference type="Proteomes" id="UP000184171">
    <property type="component" value="Unassembled WGS sequence"/>
</dbReference>
<dbReference type="PANTHER" id="PTHR43519">
    <property type="entry name" value="ATP-DEPENDENT RNA HELICASE HRPB"/>
    <property type="match status" value="1"/>
</dbReference>
<dbReference type="Gene3D" id="1.20.120.1080">
    <property type="match status" value="1"/>
</dbReference>
<evidence type="ECO:0000313" key="8">
    <source>
        <dbReference type="EMBL" id="SHI48295.1"/>
    </source>
</evidence>
<evidence type="ECO:0000313" key="9">
    <source>
        <dbReference type="Proteomes" id="UP000184171"/>
    </source>
</evidence>
<evidence type="ECO:0000256" key="4">
    <source>
        <dbReference type="ARBA" id="ARBA00022840"/>
    </source>
</evidence>
<dbReference type="SMART" id="SM00487">
    <property type="entry name" value="DEXDc"/>
    <property type="match status" value="1"/>
</dbReference>
<dbReference type="STRING" id="1122189.SAMN02745165_00188"/>
<evidence type="ECO:0000259" key="7">
    <source>
        <dbReference type="PROSITE" id="PS51194"/>
    </source>
</evidence>
<dbReference type="InterPro" id="IPR027417">
    <property type="entry name" value="P-loop_NTPase"/>
</dbReference>
<dbReference type="GO" id="GO:0016787">
    <property type="term" value="F:hydrolase activity"/>
    <property type="evidence" value="ECO:0007669"/>
    <property type="project" value="UniProtKB-KW"/>
</dbReference>
<feature type="compositionally biased region" description="Basic residues" evidence="5">
    <location>
        <begin position="822"/>
        <end position="832"/>
    </location>
</feature>
<dbReference type="AlphaFoldDB" id="A0A1M6BHW3"/>
<keyword evidence="4" id="KW-0067">ATP-binding</keyword>
<dbReference type="PANTHER" id="PTHR43519:SF1">
    <property type="entry name" value="ATP-DEPENDENT RNA HELICASE HRPB"/>
    <property type="match status" value="1"/>
</dbReference>
<evidence type="ECO:0000256" key="3">
    <source>
        <dbReference type="ARBA" id="ARBA00022806"/>
    </source>
</evidence>
<protein>
    <submittedName>
        <fullName evidence="8">ATP-dependent helicase HrpB</fullName>
    </submittedName>
</protein>
<keyword evidence="3 8" id="KW-0347">Helicase</keyword>
<organism evidence="8 9">
    <name type="scientific">Malonomonas rubra DSM 5091</name>
    <dbReference type="NCBI Taxonomy" id="1122189"/>
    <lineage>
        <taxon>Bacteria</taxon>
        <taxon>Pseudomonadati</taxon>
        <taxon>Thermodesulfobacteriota</taxon>
        <taxon>Desulfuromonadia</taxon>
        <taxon>Desulfuromonadales</taxon>
        <taxon>Geopsychrobacteraceae</taxon>
        <taxon>Malonomonas</taxon>
    </lineage>
</organism>
<dbReference type="GO" id="GO:0005524">
    <property type="term" value="F:ATP binding"/>
    <property type="evidence" value="ECO:0007669"/>
    <property type="project" value="UniProtKB-KW"/>
</dbReference>
<feature type="domain" description="Helicase ATP-binding" evidence="6">
    <location>
        <begin position="17"/>
        <end position="181"/>
    </location>
</feature>
<dbReference type="InterPro" id="IPR007502">
    <property type="entry name" value="Helicase-assoc_dom"/>
</dbReference>
<dbReference type="NCBIfam" id="TIGR01970">
    <property type="entry name" value="DEAH_box_HrpB"/>
    <property type="match status" value="1"/>
</dbReference>
<dbReference type="InterPro" id="IPR049614">
    <property type="entry name" value="HrpB_DEXH"/>
</dbReference>
<dbReference type="Gene3D" id="3.40.50.300">
    <property type="entry name" value="P-loop containing nucleotide triphosphate hydrolases"/>
    <property type="match status" value="2"/>
</dbReference>
<dbReference type="SMART" id="SM00847">
    <property type="entry name" value="HA2"/>
    <property type="match status" value="1"/>
</dbReference>
<reference evidence="8 9" key="1">
    <citation type="submission" date="2016-11" db="EMBL/GenBank/DDBJ databases">
        <authorList>
            <person name="Jaros S."/>
            <person name="Januszkiewicz K."/>
            <person name="Wedrychowicz H."/>
        </authorList>
    </citation>
    <scope>NUCLEOTIDE SEQUENCE [LARGE SCALE GENOMIC DNA]</scope>
    <source>
        <strain evidence="8 9">DSM 5091</strain>
    </source>
</reference>
<name>A0A1M6BHW3_MALRU</name>
<keyword evidence="2" id="KW-0378">Hydrolase</keyword>
<dbReference type="Pfam" id="PF00271">
    <property type="entry name" value="Helicase_C"/>
    <property type="match status" value="1"/>
</dbReference>
<dbReference type="InterPro" id="IPR013689">
    <property type="entry name" value="RNA_helicase_ATP-dep_HrpB_C"/>
</dbReference>
<dbReference type="PROSITE" id="PS51194">
    <property type="entry name" value="HELICASE_CTER"/>
    <property type="match status" value="1"/>
</dbReference>
<feature type="domain" description="Helicase C-terminal" evidence="7">
    <location>
        <begin position="206"/>
        <end position="367"/>
    </location>
</feature>
<feature type="region of interest" description="Disordered" evidence="5">
    <location>
        <begin position="800"/>
        <end position="832"/>
    </location>
</feature>
<keyword evidence="1" id="KW-0547">Nucleotide-binding</keyword>
<dbReference type="FunFam" id="3.40.50.300:FF:002125">
    <property type="entry name" value="ATP-dependent helicase HrpB"/>
    <property type="match status" value="1"/>
</dbReference>
<dbReference type="EMBL" id="FQZT01000001">
    <property type="protein sequence ID" value="SHI48295.1"/>
    <property type="molecule type" value="Genomic_DNA"/>
</dbReference>
<dbReference type="GO" id="GO:0004386">
    <property type="term" value="F:helicase activity"/>
    <property type="evidence" value="ECO:0007669"/>
    <property type="project" value="UniProtKB-KW"/>
</dbReference>
<evidence type="ECO:0000259" key="6">
    <source>
        <dbReference type="PROSITE" id="PS51192"/>
    </source>
</evidence>
<dbReference type="SUPFAM" id="SSF52540">
    <property type="entry name" value="P-loop containing nucleoside triphosphate hydrolases"/>
    <property type="match status" value="1"/>
</dbReference>
<dbReference type="PIRSF" id="PIRSF005496">
    <property type="entry name" value="ATP_hel_hrpB"/>
    <property type="match status" value="1"/>
</dbReference>
<accession>A0A1M6BHW3</accession>
<dbReference type="Pfam" id="PF00270">
    <property type="entry name" value="DEAD"/>
    <property type="match status" value="1"/>
</dbReference>
<dbReference type="SMART" id="SM00490">
    <property type="entry name" value="HELICc"/>
    <property type="match status" value="1"/>
</dbReference>
<dbReference type="InterPro" id="IPR011545">
    <property type="entry name" value="DEAD/DEAH_box_helicase_dom"/>
</dbReference>
<dbReference type="OrthoDB" id="9805617at2"/>
<dbReference type="InterPro" id="IPR001650">
    <property type="entry name" value="Helicase_C-like"/>
</dbReference>
<sequence length="832" mass="93142">MTTQSIPAITPLLPKIEQQLRCHRNLVLQAPPGAGKTTCVPLALLNSDVLNKKKILLLEPRRLAASNAARFMAQKLGETVGQTVGYSIRYQRKVSPETRIEVVTEGILTRRLLSDPELSEVGLVIFDEFHERHLQSDFALALCRDIQNGLRDDLKLLIMSATLDSTPLAEQLGAPLLTSEGRSFPVDICYLPQKDNESLVAATVSGIRRALQETSGDILAFLPGEGEIRRCTQDLIGLDNLAVCPLYGNLPFSEQERAIQPAQQRKIVLATNIAETSLTIEGISVVVDSGYSRQPRYDSGSGLTRLHLGRISQASSTQRTGRAGRLGPGRCYRLWSEGQQQSLLPFTPPEIRTADLAPLVLDLLSWGISDPTELFWLDPPSPTAWQNGIDLLELLGALHNKQQLNQAGHKLAEIPTHPRLAKLLTVAKENNLLGLGCEIAALLSEPDPWFKKTPNHHSGSDILDRLEYFRNHPDAREFSTISRSHGYWKKYFNLSGKTDTGTTTKAQLSLLLCAAYPDRIGKARQGSGKKFLLSSGQGVQLGNHSAVQANDYLVAVDLRENRRGESEIRLASGLEKCDIEQLFPKLPWQSSCEWDQLEGRIIACEQQRIGKLVLNQRPAQIDREQADRAILSAIRNEGLQLLNFSKNVQRFRTRLQFLHNCHDARKWPDVSDAKLLATLEDWLQPFLGNTRNRADLQKIDIQTTLNSLLDWQQLQQLDTLAPEKMQVPSGSRITLHYSDDQPPVLAVKLQEMFGQTETPRIADNKVAIVIHLLSPAGRPLQITQDLRHFWEQSYPEVQKEMKGRYPKHPWPDDPLQALPTAKTKRKLAQQEK</sequence>
<dbReference type="Pfam" id="PF08482">
    <property type="entry name" value="HrpB_C"/>
    <property type="match status" value="1"/>
</dbReference>
<dbReference type="GO" id="GO:0003676">
    <property type="term" value="F:nucleic acid binding"/>
    <property type="evidence" value="ECO:0007669"/>
    <property type="project" value="InterPro"/>
</dbReference>
<dbReference type="PROSITE" id="PS51192">
    <property type="entry name" value="HELICASE_ATP_BIND_1"/>
    <property type="match status" value="1"/>
</dbReference>
<dbReference type="InterPro" id="IPR014001">
    <property type="entry name" value="Helicase_ATP-bd"/>
</dbReference>